<accession>A0ABR8UVA5</accession>
<dbReference type="RefSeq" id="WP_191808737.1">
    <property type="nucleotide sequence ID" value="NZ_JACSQD010000007.1"/>
</dbReference>
<protein>
    <submittedName>
        <fullName evidence="1">Uncharacterized protein</fullName>
    </submittedName>
</protein>
<dbReference type="Proteomes" id="UP000609874">
    <property type="component" value="Unassembled WGS sequence"/>
</dbReference>
<name>A0ABR8UVA5_9MICC</name>
<proteinExistence type="predicted"/>
<dbReference type="EMBL" id="JACSQD010000007">
    <property type="protein sequence ID" value="MBD7996449.1"/>
    <property type="molecule type" value="Genomic_DNA"/>
</dbReference>
<keyword evidence="2" id="KW-1185">Reference proteome</keyword>
<organism evidence="1 2">
    <name type="scientific">Arthrobacter gallicola</name>
    <dbReference type="NCBI Taxonomy" id="2762225"/>
    <lineage>
        <taxon>Bacteria</taxon>
        <taxon>Bacillati</taxon>
        <taxon>Actinomycetota</taxon>
        <taxon>Actinomycetes</taxon>
        <taxon>Micrococcales</taxon>
        <taxon>Micrococcaceae</taxon>
        <taxon>Arthrobacter</taxon>
    </lineage>
</organism>
<evidence type="ECO:0000313" key="1">
    <source>
        <dbReference type="EMBL" id="MBD7996449.1"/>
    </source>
</evidence>
<reference evidence="1 2" key="1">
    <citation type="submission" date="2020-08" db="EMBL/GenBank/DDBJ databases">
        <title>A Genomic Blueprint of the Chicken Gut Microbiome.</title>
        <authorList>
            <person name="Gilroy R."/>
            <person name="Ravi A."/>
            <person name="Getino M."/>
            <person name="Pursley I."/>
            <person name="Horton D.L."/>
            <person name="Alikhan N.-F."/>
            <person name="Baker D."/>
            <person name="Gharbi K."/>
            <person name="Hall N."/>
            <person name="Watson M."/>
            <person name="Adriaenssens E.M."/>
            <person name="Foster-Nyarko E."/>
            <person name="Jarju S."/>
            <person name="Secka A."/>
            <person name="Antonio M."/>
            <person name="Oren A."/>
            <person name="Chaudhuri R."/>
            <person name="La Ragione R.M."/>
            <person name="Hildebrand F."/>
            <person name="Pallen M.J."/>
        </authorList>
    </citation>
    <scope>NUCLEOTIDE SEQUENCE [LARGE SCALE GENOMIC DNA]</scope>
    <source>
        <strain evidence="1 2">Sa2CUA1</strain>
    </source>
</reference>
<sequence>MGITKTLNDDLIANRSEVSIAEFEASRRLGAREGVGGAASWAVWGNENDDLTIFEDSAAISPRLRKDVVLIGANFGLGGDTGEFPPFKNFHARKSGGDSKLRKAITGTALEGAFLTDIVKDYPTKDAKGLPTEIKSGTLDTNRYVLSGFKTEQEALGLSRDTLYIPMGDTTRILWDLLVDRGVIPAEQRVFHRAYGNGPLFKERPVTYLRHYAGAVDMVQAVQGLLAQLNLR</sequence>
<comment type="caution">
    <text evidence="1">The sequence shown here is derived from an EMBL/GenBank/DDBJ whole genome shotgun (WGS) entry which is preliminary data.</text>
</comment>
<gene>
    <name evidence="1" type="ORF">H9639_14195</name>
</gene>
<evidence type="ECO:0000313" key="2">
    <source>
        <dbReference type="Proteomes" id="UP000609874"/>
    </source>
</evidence>